<evidence type="ECO:0000256" key="2">
    <source>
        <dbReference type="ARBA" id="ARBA00004116"/>
    </source>
</evidence>
<dbReference type="FunFam" id="2.60.120.560:FF:000002">
    <property type="entry name" value="Beta-fructofuranosidase, insoluble isoenzyme CWINV1"/>
    <property type="match status" value="1"/>
</dbReference>
<dbReference type="Gene3D" id="2.115.10.20">
    <property type="entry name" value="Glycosyl hydrolase domain, family 43"/>
    <property type="match status" value="1"/>
</dbReference>
<comment type="catalytic activity">
    <reaction evidence="1">
        <text>Hydrolysis of terminal non-reducing beta-D-fructofuranoside residues in beta-D-fructofuranosides.</text>
        <dbReference type="EC" id="3.2.1.26"/>
    </reaction>
</comment>
<dbReference type="InterPro" id="IPR013189">
    <property type="entry name" value="Glyco_hydro_32_C"/>
</dbReference>
<dbReference type="SMART" id="SM00640">
    <property type="entry name" value="Glyco_32"/>
    <property type="match status" value="1"/>
</dbReference>
<sequence length="569" mass="63787">MAMASIWLFCFLAFLLGHGVVKLEASHHVYRHLQTLQSTSTKQPYRTAYHFQPPQNWMNGPMIYKGLYHLFYQYNPRGAVWGNIVWAHSTSTDLVNWIPHDHAILPSQTSDINGCWSGSTTILPGDKPAILYTGINPQNQQVQNLAVPKNLSDPYLREWVKSPRNPLMAPTVSNKINASSFRDPTTAWLGHDGSWRVIVGAKRNRRGLAILYRSKDFVTWTKARHPLHSDYGSGMWECPDFFPVSIKDLVGVDTSAIGSEFKHVLKVSLDDTKHDYYTIGSYNIGKDVYTPDKGTELNASALRYDYGKFYASKTFFDSEKKRRILWGWINESSSVADDIAKGWSGVQAIPRTLWLHKSRKQLVQWPIPEIEKLRVNQVTWPSKLLKGGSVVEVSKVTAHQADVEISFEVAGLGKAEVLDPSWTDPQSLCSQKGASVKGGLGPFGLLVLASKGLEEYTAVFFRIFKAPNKYVVLMCSDQSRSSLNQNNDKTTYGTFLDINPVLEKLSLRSLIDHSIVESFGGEGRACITSRVYPTLAIEGGAHLYAFNYGTQNVQITNLNAWSMKKAQIS</sequence>
<name>A0A8K0HDV7_9ROSA</name>
<feature type="chain" id="PRO_5035477424" description="Beta-fructofuranosidase" evidence="8">
    <location>
        <begin position="18"/>
        <end position="569"/>
    </location>
</feature>
<dbReference type="CDD" id="cd18624">
    <property type="entry name" value="GH32_Fruct1-like"/>
    <property type="match status" value="1"/>
</dbReference>
<proteinExistence type="inferred from homology"/>
<evidence type="ECO:0000256" key="3">
    <source>
        <dbReference type="ARBA" id="ARBA00009902"/>
    </source>
</evidence>
<comment type="similarity">
    <text evidence="3 7">Belongs to the glycosyl hydrolase 32 family.</text>
</comment>
<accession>A0A8K0HDV7</accession>
<dbReference type="InterPro" id="IPR013320">
    <property type="entry name" value="ConA-like_dom_sf"/>
</dbReference>
<evidence type="ECO:0000313" key="12">
    <source>
        <dbReference type="Proteomes" id="UP000796880"/>
    </source>
</evidence>
<evidence type="ECO:0000313" key="11">
    <source>
        <dbReference type="EMBL" id="KAF3450596.1"/>
    </source>
</evidence>
<dbReference type="Pfam" id="PF08244">
    <property type="entry name" value="Glyco_hydro_32C"/>
    <property type="match status" value="1"/>
</dbReference>
<feature type="domain" description="Glycosyl hydrolase family 32 C-terminal" evidence="10">
    <location>
        <begin position="369"/>
        <end position="562"/>
    </location>
</feature>
<evidence type="ECO:0000256" key="8">
    <source>
        <dbReference type="SAM" id="SignalP"/>
    </source>
</evidence>
<dbReference type="InterPro" id="IPR023296">
    <property type="entry name" value="Glyco_hydro_beta-prop_sf"/>
</dbReference>
<keyword evidence="4" id="KW-0926">Vacuole</keyword>
<reference evidence="11" key="1">
    <citation type="submission" date="2020-03" db="EMBL/GenBank/DDBJ databases">
        <title>A high-quality chromosome-level genome assembly of a woody plant with both climbing and erect habits, Rhamnella rubrinervis.</title>
        <authorList>
            <person name="Lu Z."/>
            <person name="Yang Y."/>
            <person name="Zhu X."/>
            <person name="Sun Y."/>
        </authorList>
    </citation>
    <scope>NUCLEOTIDE SEQUENCE</scope>
    <source>
        <strain evidence="11">BYM</strain>
        <tissue evidence="11">Leaf</tissue>
    </source>
</reference>
<gene>
    <name evidence="11" type="ORF">FNV43_RR06685</name>
</gene>
<dbReference type="GO" id="GO:0004564">
    <property type="term" value="F:beta-fructofuranosidase activity"/>
    <property type="evidence" value="ECO:0007669"/>
    <property type="project" value="UniProtKB-EC"/>
</dbReference>
<evidence type="ECO:0000256" key="1">
    <source>
        <dbReference type="ARBA" id="ARBA00000094"/>
    </source>
</evidence>
<dbReference type="Proteomes" id="UP000796880">
    <property type="component" value="Unassembled WGS sequence"/>
</dbReference>
<dbReference type="InterPro" id="IPR001362">
    <property type="entry name" value="Glyco_hydro_32"/>
</dbReference>
<evidence type="ECO:0000256" key="5">
    <source>
        <dbReference type="ARBA" id="ARBA00022801"/>
    </source>
</evidence>
<evidence type="ECO:0000256" key="6">
    <source>
        <dbReference type="ARBA" id="ARBA00023295"/>
    </source>
</evidence>
<protein>
    <recommendedName>
        <fullName evidence="13">Beta-fructofuranosidase</fullName>
    </recommendedName>
</protein>
<dbReference type="GO" id="GO:0005975">
    <property type="term" value="P:carbohydrate metabolic process"/>
    <property type="evidence" value="ECO:0007669"/>
    <property type="project" value="InterPro"/>
</dbReference>
<dbReference type="InterPro" id="IPR013148">
    <property type="entry name" value="Glyco_hydro_32_N"/>
</dbReference>
<dbReference type="GO" id="GO:0005773">
    <property type="term" value="C:vacuole"/>
    <property type="evidence" value="ECO:0007669"/>
    <property type="project" value="UniProtKB-SubCell"/>
</dbReference>
<organism evidence="11 12">
    <name type="scientific">Rhamnella rubrinervis</name>
    <dbReference type="NCBI Taxonomy" id="2594499"/>
    <lineage>
        <taxon>Eukaryota</taxon>
        <taxon>Viridiplantae</taxon>
        <taxon>Streptophyta</taxon>
        <taxon>Embryophyta</taxon>
        <taxon>Tracheophyta</taxon>
        <taxon>Spermatophyta</taxon>
        <taxon>Magnoliopsida</taxon>
        <taxon>eudicotyledons</taxon>
        <taxon>Gunneridae</taxon>
        <taxon>Pentapetalae</taxon>
        <taxon>rosids</taxon>
        <taxon>fabids</taxon>
        <taxon>Rosales</taxon>
        <taxon>Rhamnaceae</taxon>
        <taxon>rhamnoid group</taxon>
        <taxon>Rhamneae</taxon>
        <taxon>Rhamnella</taxon>
    </lineage>
</organism>
<dbReference type="SUPFAM" id="SSF49899">
    <property type="entry name" value="Concanavalin A-like lectins/glucanases"/>
    <property type="match status" value="1"/>
</dbReference>
<comment type="subcellular location">
    <subcellularLocation>
        <location evidence="2">Vacuole</location>
    </subcellularLocation>
</comment>
<dbReference type="EMBL" id="VOIH02000003">
    <property type="protein sequence ID" value="KAF3450596.1"/>
    <property type="molecule type" value="Genomic_DNA"/>
</dbReference>
<evidence type="ECO:0008006" key="13">
    <source>
        <dbReference type="Google" id="ProtNLM"/>
    </source>
</evidence>
<dbReference type="Gene3D" id="2.60.120.560">
    <property type="entry name" value="Exo-inulinase, domain 1"/>
    <property type="match status" value="1"/>
</dbReference>
<keyword evidence="8" id="KW-0732">Signal</keyword>
<dbReference type="SUPFAM" id="SSF75005">
    <property type="entry name" value="Arabinanase/levansucrase/invertase"/>
    <property type="match status" value="1"/>
</dbReference>
<dbReference type="AlphaFoldDB" id="A0A8K0HDV7"/>
<feature type="signal peptide" evidence="8">
    <location>
        <begin position="1"/>
        <end position="17"/>
    </location>
</feature>
<keyword evidence="12" id="KW-1185">Reference proteome</keyword>
<evidence type="ECO:0000259" key="10">
    <source>
        <dbReference type="Pfam" id="PF08244"/>
    </source>
</evidence>
<dbReference type="OrthoDB" id="202537at2759"/>
<evidence type="ECO:0000256" key="4">
    <source>
        <dbReference type="ARBA" id="ARBA00022554"/>
    </source>
</evidence>
<keyword evidence="5 7" id="KW-0378">Hydrolase</keyword>
<evidence type="ECO:0000259" key="9">
    <source>
        <dbReference type="Pfam" id="PF00251"/>
    </source>
</evidence>
<dbReference type="PANTHER" id="PTHR31953">
    <property type="entry name" value="BETA-FRUCTOFURANOSIDASE, INSOLUBLE ISOENZYME CWINV1-RELATED"/>
    <property type="match status" value="1"/>
</dbReference>
<feature type="domain" description="Glycosyl hydrolase family 32 N-terminal" evidence="9">
    <location>
        <begin position="50"/>
        <end position="366"/>
    </location>
</feature>
<dbReference type="InterPro" id="IPR050551">
    <property type="entry name" value="Fructan_Metab_Enzymes"/>
</dbReference>
<evidence type="ECO:0000256" key="7">
    <source>
        <dbReference type="RuleBase" id="RU362110"/>
    </source>
</evidence>
<dbReference type="Pfam" id="PF00251">
    <property type="entry name" value="Glyco_hydro_32N"/>
    <property type="match status" value="1"/>
</dbReference>
<comment type="caution">
    <text evidence="11">The sequence shown here is derived from an EMBL/GenBank/DDBJ whole genome shotgun (WGS) entry which is preliminary data.</text>
</comment>
<dbReference type="FunFam" id="2.115.10.20:FF:000001">
    <property type="entry name" value="Beta-fructofuranosidase, insoluble isoenzyme CWINV1"/>
    <property type="match status" value="1"/>
</dbReference>
<keyword evidence="6 7" id="KW-0326">Glycosidase</keyword>